<organism evidence="2 3">
    <name type="scientific">Aureobasidium pullulans EXF-150</name>
    <dbReference type="NCBI Taxonomy" id="1043002"/>
    <lineage>
        <taxon>Eukaryota</taxon>
        <taxon>Fungi</taxon>
        <taxon>Dikarya</taxon>
        <taxon>Ascomycota</taxon>
        <taxon>Pezizomycotina</taxon>
        <taxon>Dothideomycetes</taxon>
        <taxon>Dothideomycetidae</taxon>
        <taxon>Dothideales</taxon>
        <taxon>Saccotheciaceae</taxon>
        <taxon>Aureobasidium</taxon>
    </lineage>
</organism>
<keyword evidence="1" id="KW-0472">Membrane</keyword>
<dbReference type="EMBL" id="KL585005">
    <property type="protein sequence ID" value="KEQ79550.1"/>
    <property type="molecule type" value="Genomic_DNA"/>
</dbReference>
<accession>A0A074X247</accession>
<dbReference type="AlphaFoldDB" id="A0A074X247"/>
<dbReference type="Proteomes" id="UP000030706">
    <property type="component" value="Unassembled WGS sequence"/>
</dbReference>
<feature type="transmembrane region" description="Helical" evidence="1">
    <location>
        <begin position="51"/>
        <end position="73"/>
    </location>
</feature>
<evidence type="ECO:0000313" key="3">
    <source>
        <dbReference type="Proteomes" id="UP000030706"/>
    </source>
</evidence>
<dbReference type="RefSeq" id="XP_029755737.1">
    <property type="nucleotide sequence ID" value="XM_029898941.1"/>
</dbReference>
<reference evidence="2 3" key="1">
    <citation type="journal article" date="2014" name="BMC Genomics">
        <title>Genome sequencing of four Aureobasidium pullulans varieties: biotechnological potential, stress tolerance, and description of new species.</title>
        <authorList>
            <person name="Gostin Ar C."/>
            <person name="Ohm R.A."/>
            <person name="Kogej T."/>
            <person name="Sonjak S."/>
            <person name="Turk M."/>
            <person name="Zajc J."/>
            <person name="Zalar P."/>
            <person name="Grube M."/>
            <person name="Sun H."/>
            <person name="Han J."/>
            <person name="Sharma A."/>
            <person name="Chiniquy J."/>
            <person name="Ngan C.Y."/>
            <person name="Lipzen A."/>
            <person name="Barry K."/>
            <person name="Grigoriev I.V."/>
            <person name="Gunde-Cimerman N."/>
        </authorList>
    </citation>
    <scope>NUCLEOTIDE SEQUENCE [LARGE SCALE GENOMIC DNA]</scope>
    <source>
        <strain evidence="2 3">EXF-150</strain>
    </source>
</reference>
<keyword evidence="1" id="KW-1133">Transmembrane helix</keyword>
<keyword evidence="1" id="KW-0812">Transmembrane</keyword>
<gene>
    <name evidence="2" type="ORF">M438DRAFT_146381</name>
</gene>
<sequence>MMRIRSPCVRFYFWTYRIAECDQQPSRSCLRDQQTCLCTIIFKIRQTLPRIATASGSLSVVVLLIKLIVHSHIASG</sequence>
<evidence type="ECO:0000313" key="2">
    <source>
        <dbReference type="EMBL" id="KEQ79550.1"/>
    </source>
</evidence>
<evidence type="ECO:0000256" key="1">
    <source>
        <dbReference type="SAM" id="Phobius"/>
    </source>
</evidence>
<protein>
    <submittedName>
        <fullName evidence="2">Uncharacterized protein</fullName>
    </submittedName>
</protein>
<name>A0A074X247_AURPU</name>
<proteinExistence type="predicted"/>
<keyword evidence="3" id="KW-1185">Reference proteome</keyword>
<dbReference type="HOGENOM" id="CLU_2654088_0_0_1"/>
<dbReference type="GeneID" id="40741247"/>